<dbReference type="Gene3D" id="3.20.20.80">
    <property type="entry name" value="Glycosidases"/>
    <property type="match status" value="1"/>
</dbReference>
<dbReference type="Pfam" id="PF01183">
    <property type="entry name" value="Glyco_hydro_25"/>
    <property type="match status" value="1"/>
</dbReference>
<name>A0AAW5TS90_9LACT</name>
<evidence type="ECO:0000259" key="4">
    <source>
        <dbReference type="Pfam" id="PF18885"/>
    </source>
</evidence>
<accession>A0AAW5TS90</accession>
<dbReference type="InterPro" id="IPR017853">
    <property type="entry name" value="GH"/>
</dbReference>
<dbReference type="PROSITE" id="PS51904">
    <property type="entry name" value="GLYCOSYL_HYDROL_F25_2"/>
    <property type="match status" value="1"/>
</dbReference>
<dbReference type="SUPFAM" id="SSF51445">
    <property type="entry name" value="(Trans)glycosidases"/>
    <property type="match status" value="1"/>
</dbReference>
<dbReference type="InterPro" id="IPR018077">
    <property type="entry name" value="Glyco_hydro_fam25_subgr"/>
</dbReference>
<dbReference type="InterPro" id="IPR043708">
    <property type="entry name" value="DUF5648"/>
</dbReference>
<dbReference type="Pfam" id="PF18885">
    <property type="entry name" value="DUF5648"/>
    <property type="match status" value="1"/>
</dbReference>
<evidence type="ECO:0000256" key="1">
    <source>
        <dbReference type="ARBA" id="ARBA00010646"/>
    </source>
</evidence>
<evidence type="ECO:0000256" key="3">
    <source>
        <dbReference type="ARBA" id="ARBA00023295"/>
    </source>
</evidence>
<dbReference type="CDD" id="cd06522">
    <property type="entry name" value="GH25_AtlA-like"/>
    <property type="match status" value="1"/>
</dbReference>
<dbReference type="GO" id="GO:0016052">
    <property type="term" value="P:carbohydrate catabolic process"/>
    <property type="evidence" value="ECO:0007669"/>
    <property type="project" value="TreeGrafter"/>
</dbReference>
<dbReference type="GO" id="GO:0009253">
    <property type="term" value="P:peptidoglycan catabolic process"/>
    <property type="evidence" value="ECO:0007669"/>
    <property type="project" value="InterPro"/>
</dbReference>
<evidence type="ECO:0000313" key="6">
    <source>
        <dbReference type="Proteomes" id="UP001207687"/>
    </source>
</evidence>
<protein>
    <submittedName>
        <fullName evidence="5">GH25 family lysozyme M1 (1,4-beta-N-acetylmuramidase)</fullName>
    </submittedName>
</protein>
<dbReference type="PANTHER" id="PTHR34135">
    <property type="entry name" value="LYSOZYME"/>
    <property type="match status" value="1"/>
</dbReference>
<dbReference type="PANTHER" id="PTHR34135:SF2">
    <property type="entry name" value="LYSOZYME"/>
    <property type="match status" value="1"/>
</dbReference>
<dbReference type="InterPro" id="IPR002053">
    <property type="entry name" value="Glyco_hydro_25"/>
</dbReference>
<dbReference type="GO" id="GO:0003796">
    <property type="term" value="F:lysozyme activity"/>
    <property type="evidence" value="ECO:0007669"/>
    <property type="project" value="InterPro"/>
</dbReference>
<dbReference type="SMART" id="SM00641">
    <property type="entry name" value="Glyco_25"/>
    <property type="match status" value="1"/>
</dbReference>
<reference evidence="5" key="1">
    <citation type="submission" date="2023-08" db="EMBL/GenBank/DDBJ databases">
        <title>Genomic analyses of the natural microbiome of Caenorhabditis elegans.</title>
        <authorList>
            <person name="Samuel B."/>
        </authorList>
    </citation>
    <scope>NUCLEOTIDE SEQUENCE</scope>
    <source>
        <strain evidence="5">BIGb0220</strain>
    </source>
</reference>
<dbReference type="RefSeq" id="WP_264654124.1">
    <property type="nucleotide sequence ID" value="NZ_JAOQNN010000003.1"/>
</dbReference>
<keyword evidence="3" id="KW-0326">Glycosidase</keyword>
<feature type="domain" description="DUF5648" evidence="4">
    <location>
        <begin position="269"/>
        <end position="399"/>
    </location>
</feature>
<comment type="caution">
    <text evidence="5">The sequence shown here is derived from an EMBL/GenBank/DDBJ whole genome shotgun (WGS) entry which is preliminary data.</text>
</comment>
<organism evidence="5 6">
    <name type="scientific">Lactococcus lactis</name>
    <dbReference type="NCBI Taxonomy" id="1358"/>
    <lineage>
        <taxon>Bacteria</taxon>
        <taxon>Bacillati</taxon>
        <taxon>Bacillota</taxon>
        <taxon>Bacilli</taxon>
        <taxon>Lactobacillales</taxon>
        <taxon>Streptococcaceae</taxon>
        <taxon>Lactococcus</taxon>
    </lineage>
</organism>
<evidence type="ECO:0000313" key="5">
    <source>
        <dbReference type="EMBL" id="MCW2282232.1"/>
    </source>
</evidence>
<comment type="similarity">
    <text evidence="1">Belongs to the glycosyl hydrolase 25 family.</text>
</comment>
<evidence type="ECO:0000256" key="2">
    <source>
        <dbReference type="ARBA" id="ARBA00022801"/>
    </source>
</evidence>
<keyword evidence="2" id="KW-0378">Hydrolase</keyword>
<dbReference type="GO" id="GO:0016998">
    <property type="term" value="P:cell wall macromolecule catabolic process"/>
    <property type="evidence" value="ECO:0007669"/>
    <property type="project" value="InterPro"/>
</dbReference>
<dbReference type="AlphaFoldDB" id="A0AAW5TS90"/>
<gene>
    <name evidence="5" type="ORF">M2256_002777</name>
</gene>
<sequence>MTKPVLADEIVNQENHPMGYYIKQEQALEESKNANSNSSNITQRSISAPSTLFSNDTSLPRKDAVDVSSYQSWMVQADFNALKSEGVRTIIVKLTEGTTYLNPYAKNQILMAKNAGLNVATYHFVSDPTKIQYEAAFYAQQAKALGLSSNTVMIEDAESPSQYYNWTAVSQVFKDTMNKAGFNNIRYYTSQSWGSSGVMNASILGARNLWVAQYLYGKPSHQDLKNTSYGAWQFTSQMYFQGTANLRKHKLDTSIDYGNIFDTSNGLSEVYRLYNPNSGEHFYTQNFYEKNNLQNVGWRYEGIGWMTASSGQPVYRVYNPNAGDHYYTLSKWEAQQLVNKGWRWDNNGAPAFYSNGSKNLYVAYNPNAVSGSHNYTTSSYEQNHLLKIGWIYGAIAWKVN</sequence>
<dbReference type="EMBL" id="JAOQNN010000003">
    <property type="protein sequence ID" value="MCW2282232.1"/>
    <property type="molecule type" value="Genomic_DNA"/>
</dbReference>
<proteinExistence type="inferred from homology"/>
<dbReference type="Proteomes" id="UP001207687">
    <property type="component" value="Unassembled WGS sequence"/>
</dbReference>